<dbReference type="PROSITE" id="PS00687">
    <property type="entry name" value="ALDEHYDE_DEHYDR_GLU"/>
    <property type="match status" value="1"/>
</dbReference>
<dbReference type="Gene3D" id="3.40.309.10">
    <property type="entry name" value="Aldehyde Dehydrogenase, Chain A, domain 2"/>
    <property type="match status" value="1"/>
</dbReference>
<dbReference type="PIRSF" id="PIRSF036492">
    <property type="entry name" value="ALDH"/>
    <property type="match status" value="1"/>
</dbReference>
<dbReference type="GO" id="GO:0006081">
    <property type="term" value="P:aldehyde metabolic process"/>
    <property type="evidence" value="ECO:0007669"/>
    <property type="project" value="InterPro"/>
</dbReference>
<keyword evidence="10" id="KW-1185">Reference proteome</keyword>
<dbReference type="AlphaFoldDB" id="A0A7W9NKE5"/>
<dbReference type="InterPro" id="IPR016162">
    <property type="entry name" value="Ald_DH_N"/>
</dbReference>
<feature type="active site" evidence="5 6">
    <location>
        <position position="214"/>
    </location>
</feature>
<sequence length="438" mass="46643">MTDVLLEIPAVVDRLRAAFRFGRTKPLSWRRGQLGALRAMLTEQEGAFVEALRADLGKPADEARRTEIDFVCREIDHTLEHLDSWLAPEDAELPATLRPGRGTVVREPLGVVLIIGPWNYPLQLVLAPLVGTLAAGNAAVLKPSELAPATASAIARFVPQYLDQEGVAVVEGAIPETTALLEQHFDHIFYTGNGVVGRIVMTAAAKHLTPVSLELGGKSPVIVDTDADPAVTAERLVDTKFLNAGQTCVAPDYVLAVGDAAARLEPALAAAVRAKFGDEPSDSPLYGRIVNHRHFDRLNNLLASGRVVVGGQTDRDAKYIAPTVLADVSPDAPVMSEEIFGPILPIIAVPDVDAAIGFITARDKPLALYAFTESESTKARILAETSSGAVGFGLPVLHLTVPSLPFGGVGESGMGRYHGKYSIDTFSHLKAVLDKPLA</sequence>
<dbReference type="InterPro" id="IPR016163">
    <property type="entry name" value="Ald_DH_C"/>
</dbReference>
<dbReference type="CDD" id="cd07087">
    <property type="entry name" value="ALDH_F3-13-14_CALDH-like"/>
    <property type="match status" value="1"/>
</dbReference>
<dbReference type="FunFam" id="3.40.605.10:FF:000004">
    <property type="entry name" value="Aldehyde dehydrogenase"/>
    <property type="match status" value="1"/>
</dbReference>
<proteinExistence type="inferred from homology"/>
<dbReference type="InterPro" id="IPR016160">
    <property type="entry name" value="Ald_DH_CS_CYS"/>
</dbReference>
<feature type="domain" description="Aldehyde dehydrogenase" evidence="8">
    <location>
        <begin position="9"/>
        <end position="432"/>
    </location>
</feature>
<evidence type="ECO:0000256" key="5">
    <source>
        <dbReference type="PIRSR" id="PIRSR036492-1"/>
    </source>
</evidence>
<dbReference type="Gene3D" id="3.40.605.10">
    <property type="entry name" value="Aldehyde Dehydrogenase, Chain A, domain 1"/>
    <property type="match status" value="1"/>
</dbReference>
<keyword evidence="2 4" id="KW-0560">Oxidoreductase</keyword>
<dbReference type="PANTHER" id="PTHR43570">
    <property type="entry name" value="ALDEHYDE DEHYDROGENASE"/>
    <property type="match status" value="1"/>
</dbReference>
<gene>
    <name evidence="9" type="ORF">BJ998_006507</name>
</gene>
<dbReference type="RefSeq" id="WP_184867116.1">
    <property type="nucleotide sequence ID" value="NZ_BAAAWY010000080.1"/>
</dbReference>
<dbReference type="GO" id="GO:0005737">
    <property type="term" value="C:cytoplasm"/>
    <property type="evidence" value="ECO:0007669"/>
    <property type="project" value="TreeGrafter"/>
</dbReference>
<comment type="caution">
    <text evidence="9">The sequence shown here is derived from an EMBL/GenBank/DDBJ whole genome shotgun (WGS) entry which is preliminary data.</text>
</comment>
<name>A0A7W9NKE5_9PSEU</name>
<dbReference type="Pfam" id="PF00171">
    <property type="entry name" value="Aldedh"/>
    <property type="match status" value="1"/>
</dbReference>
<dbReference type="SUPFAM" id="SSF53720">
    <property type="entry name" value="ALDH-like"/>
    <property type="match status" value="1"/>
</dbReference>
<dbReference type="PROSITE" id="PS00070">
    <property type="entry name" value="ALDEHYDE_DEHYDR_CYS"/>
    <property type="match status" value="1"/>
</dbReference>
<comment type="similarity">
    <text evidence="1 4 7">Belongs to the aldehyde dehydrogenase family.</text>
</comment>
<dbReference type="InterPro" id="IPR029510">
    <property type="entry name" value="Ald_DH_CS_GLU"/>
</dbReference>
<dbReference type="InterPro" id="IPR016161">
    <property type="entry name" value="Ald_DH/histidinol_DH"/>
</dbReference>
<feature type="active site" evidence="5">
    <location>
        <position position="248"/>
    </location>
</feature>
<protein>
    <recommendedName>
        <fullName evidence="4">Aldehyde dehydrogenase</fullName>
    </recommendedName>
</protein>
<dbReference type="PANTHER" id="PTHR43570:SF16">
    <property type="entry name" value="ALDEHYDE DEHYDROGENASE TYPE III, ISOFORM Q"/>
    <property type="match status" value="1"/>
</dbReference>
<dbReference type="EMBL" id="JACHIR010000001">
    <property type="protein sequence ID" value="MBB5895311.1"/>
    <property type="molecule type" value="Genomic_DNA"/>
</dbReference>
<dbReference type="Proteomes" id="UP000585638">
    <property type="component" value="Unassembled WGS sequence"/>
</dbReference>
<keyword evidence="3" id="KW-0520">NAD</keyword>
<dbReference type="InterPro" id="IPR012394">
    <property type="entry name" value="Aldehyde_DH_NAD(P)"/>
</dbReference>
<evidence type="ECO:0000256" key="7">
    <source>
        <dbReference type="RuleBase" id="RU003345"/>
    </source>
</evidence>
<evidence type="ECO:0000313" key="10">
    <source>
        <dbReference type="Proteomes" id="UP000585638"/>
    </source>
</evidence>
<accession>A0A7W9NKE5</accession>
<evidence type="ECO:0000256" key="2">
    <source>
        <dbReference type="ARBA" id="ARBA00023002"/>
    </source>
</evidence>
<reference evidence="9 10" key="1">
    <citation type="submission" date="2020-08" db="EMBL/GenBank/DDBJ databases">
        <title>Sequencing the genomes of 1000 actinobacteria strains.</title>
        <authorList>
            <person name="Klenk H.-P."/>
        </authorList>
    </citation>
    <scope>NUCLEOTIDE SEQUENCE [LARGE SCALE GENOMIC DNA]</scope>
    <source>
        <strain evidence="9 10">DSM 43851</strain>
    </source>
</reference>
<evidence type="ECO:0000313" key="9">
    <source>
        <dbReference type="EMBL" id="MBB5895311.1"/>
    </source>
</evidence>
<dbReference type="FunFam" id="3.40.309.10:FF:000003">
    <property type="entry name" value="Aldehyde dehydrogenase"/>
    <property type="match status" value="1"/>
</dbReference>
<evidence type="ECO:0000256" key="1">
    <source>
        <dbReference type="ARBA" id="ARBA00009986"/>
    </source>
</evidence>
<dbReference type="InterPro" id="IPR015590">
    <property type="entry name" value="Aldehyde_DH_dom"/>
</dbReference>
<evidence type="ECO:0000259" key="8">
    <source>
        <dbReference type="Pfam" id="PF00171"/>
    </source>
</evidence>
<evidence type="ECO:0000256" key="3">
    <source>
        <dbReference type="ARBA" id="ARBA00023027"/>
    </source>
</evidence>
<organism evidence="9 10">
    <name type="scientific">Kutzneria kofuensis</name>
    <dbReference type="NCBI Taxonomy" id="103725"/>
    <lineage>
        <taxon>Bacteria</taxon>
        <taxon>Bacillati</taxon>
        <taxon>Actinomycetota</taxon>
        <taxon>Actinomycetes</taxon>
        <taxon>Pseudonocardiales</taxon>
        <taxon>Pseudonocardiaceae</taxon>
        <taxon>Kutzneria</taxon>
    </lineage>
</organism>
<evidence type="ECO:0000256" key="4">
    <source>
        <dbReference type="PIRNR" id="PIRNR036492"/>
    </source>
</evidence>
<evidence type="ECO:0000256" key="6">
    <source>
        <dbReference type="PROSITE-ProRule" id="PRU10007"/>
    </source>
</evidence>
<dbReference type="GO" id="GO:0004029">
    <property type="term" value="F:aldehyde dehydrogenase (NAD+) activity"/>
    <property type="evidence" value="ECO:0007669"/>
    <property type="project" value="TreeGrafter"/>
</dbReference>